<dbReference type="RefSeq" id="WP_243558268.1">
    <property type="nucleotide sequence ID" value="NZ_CP094528.1"/>
</dbReference>
<dbReference type="EMBL" id="CP094528">
    <property type="protein sequence ID" value="UOE45670.1"/>
    <property type="molecule type" value="Genomic_DNA"/>
</dbReference>
<reference evidence="1 2" key="1">
    <citation type="submission" date="2022-03" db="EMBL/GenBank/DDBJ databases">
        <title>Mucilaginibacter sp. isolated from the gut of Protaetia brevitarsis seulensis larvae.</title>
        <authorList>
            <person name="Won M."/>
            <person name="Kim S.-J."/>
            <person name="Kwon S.-W."/>
        </authorList>
    </citation>
    <scope>NUCLEOTIDE SEQUENCE [LARGE SCALE GENOMIC DNA]</scope>
    <source>
        <strain evidence="1 2">CFWR-12</strain>
    </source>
</reference>
<evidence type="ECO:0008006" key="3">
    <source>
        <dbReference type="Google" id="ProtNLM"/>
    </source>
</evidence>
<protein>
    <recommendedName>
        <fullName evidence="3">DNA-binding protein</fullName>
    </recommendedName>
</protein>
<dbReference type="PANTHER" id="PTHR35810:SF1">
    <property type="entry name" value="CYTOPLASMIC PROTEIN"/>
    <property type="match status" value="1"/>
</dbReference>
<dbReference type="PANTHER" id="PTHR35810">
    <property type="entry name" value="CYTOPLASMIC PROTEIN-RELATED"/>
    <property type="match status" value="1"/>
</dbReference>
<organism evidence="1 2">
    <name type="scientific">Agromyces larvae</name>
    <dbReference type="NCBI Taxonomy" id="2929802"/>
    <lineage>
        <taxon>Bacteria</taxon>
        <taxon>Bacillati</taxon>
        <taxon>Actinomycetota</taxon>
        <taxon>Actinomycetes</taxon>
        <taxon>Micrococcales</taxon>
        <taxon>Microbacteriaceae</taxon>
        <taxon>Agromyces</taxon>
    </lineage>
</organism>
<evidence type="ECO:0000313" key="2">
    <source>
        <dbReference type="Proteomes" id="UP000832097"/>
    </source>
</evidence>
<name>A0ABY4CAF4_9MICO</name>
<gene>
    <name evidence="1" type="ORF">MTO99_07955</name>
</gene>
<evidence type="ECO:0000313" key="1">
    <source>
        <dbReference type="EMBL" id="UOE45670.1"/>
    </source>
</evidence>
<keyword evidence="2" id="KW-1185">Reference proteome</keyword>
<proteinExistence type="predicted"/>
<accession>A0ABY4CAF4</accession>
<dbReference type="Proteomes" id="UP000832097">
    <property type="component" value="Chromosome"/>
</dbReference>
<sequence length="132" mass="14082">MSLSAGTRWSSDSTSELSVGLGFGGGCLIATGEFELAVRTDGESVWLTRSQIAVLFGRDVKTIGKHIANARREELDGIPVVAESAATAADGTSYRTEHHRLDMVRSVGYRVEFALLTHHGARRGRRPAAAAA</sequence>